<dbReference type="PANTHER" id="PTHR30237">
    <property type="entry name" value="MURAMOYLTETRAPEPTIDE CARBOXYPEPTIDASE"/>
    <property type="match status" value="1"/>
</dbReference>
<dbReference type="PANTHER" id="PTHR30237:SF2">
    <property type="entry name" value="MUREIN TETRAPEPTIDE CARBOXYPEPTIDASE"/>
    <property type="match status" value="1"/>
</dbReference>
<dbReference type="GO" id="GO:0008236">
    <property type="term" value="F:serine-type peptidase activity"/>
    <property type="evidence" value="ECO:0007669"/>
    <property type="project" value="UniProtKB-KW"/>
</dbReference>
<feature type="active site" description="Charge relay system" evidence="6">
    <location>
        <position position="325"/>
    </location>
</feature>
<dbReference type="SUPFAM" id="SSF52317">
    <property type="entry name" value="Class I glutamine amidotransferase-like"/>
    <property type="match status" value="1"/>
</dbReference>
<dbReference type="CDD" id="cd07025">
    <property type="entry name" value="Peptidase_S66"/>
    <property type="match status" value="1"/>
</dbReference>
<evidence type="ECO:0000256" key="1">
    <source>
        <dbReference type="ARBA" id="ARBA00010233"/>
    </source>
</evidence>
<keyword evidence="4" id="KW-0378">Hydrolase</keyword>
<dbReference type="EMBL" id="WWEQ01000004">
    <property type="protein sequence ID" value="MYM18753.1"/>
    <property type="molecule type" value="Genomic_DNA"/>
</dbReference>
<proteinExistence type="inferred from homology"/>
<feature type="domain" description="LD-carboxypeptidase C-terminal" evidence="9">
    <location>
        <begin position="225"/>
        <end position="340"/>
    </location>
</feature>
<name>A0A6N9H499_9MICO</name>
<dbReference type="Pfam" id="PF02016">
    <property type="entry name" value="Peptidase_S66"/>
    <property type="match status" value="1"/>
</dbReference>
<dbReference type="InterPro" id="IPR040921">
    <property type="entry name" value="Peptidase_S66C"/>
</dbReference>
<organism evidence="10 11">
    <name type="scientific">Brevibacterium rongguiense</name>
    <dbReference type="NCBI Taxonomy" id="2695267"/>
    <lineage>
        <taxon>Bacteria</taxon>
        <taxon>Bacillati</taxon>
        <taxon>Actinomycetota</taxon>
        <taxon>Actinomycetes</taxon>
        <taxon>Micrococcales</taxon>
        <taxon>Brevibacteriaceae</taxon>
        <taxon>Brevibacterium</taxon>
    </lineage>
</organism>
<dbReference type="Proteomes" id="UP000469215">
    <property type="component" value="Unassembled WGS sequence"/>
</dbReference>
<evidence type="ECO:0000256" key="4">
    <source>
        <dbReference type="ARBA" id="ARBA00022801"/>
    </source>
</evidence>
<comment type="similarity">
    <text evidence="1">Belongs to the peptidase S66 family.</text>
</comment>
<sequence length="365" mass="37277">MSAPANPFAAQAPLRPGDRVAIVSPSSPAKREHLDAAVGALRAWGLEVVVGESALAVDERASYLAGSDEVRRRDLVTAWTDPAVAAVVALRGGYGAMRLLDGLDFRALRAAARLPDGRPKLLTGSSDITALHRAWQAWIGVPTLFSPMPGNAVFADSARIRADVRAWMLEPWGGRTITGALDLAGASAAEPTLAPEASQASASAAGARPETDLRAPTVLAPGTARGVLTGGNLSLIAASLGAPEDSRPGADGTSAIAVLEDVDEDPQRLDNLLLQLERSGWFESLAGIVLGSWQDCGDPAAIEGLLREYFAERAIPVVAGLGLGHDPEAPAVGLGVPVELRAPAGGAPALEVLGEPAPPAAGGAA</sequence>
<dbReference type="InterPro" id="IPR003507">
    <property type="entry name" value="S66_fam"/>
</dbReference>
<feature type="region of interest" description="Disordered" evidence="7">
    <location>
        <begin position="192"/>
        <end position="212"/>
    </location>
</feature>
<evidence type="ECO:0000256" key="3">
    <source>
        <dbReference type="ARBA" id="ARBA00022670"/>
    </source>
</evidence>
<dbReference type="Gene3D" id="3.40.50.10740">
    <property type="entry name" value="Class I glutamine amidotransferase-like"/>
    <property type="match status" value="1"/>
</dbReference>
<dbReference type="SUPFAM" id="SSF141986">
    <property type="entry name" value="LD-carboxypeptidase A C-terminal domain-like"/>
    <property type="match status" value="1"/>
</dbReference>
<evidence type="ECO:0000259" key="8">
    <source>
        <dbReference type="Pfam" id="PF02016"/>
    </source>
</evidence>
<keyword evidence="11" id="KW-1185">Reference proteome</keyword>
<evidence type="ECO:0000256" key="7">
    <source>
        <dbReference type="SAM" id="MobiDB-lite"/>
    </source>
</evidence>
<dbReference type="InterPro" id="IPR029062">
    <property type="entry name" value="Class_I_gatase-like"/>
</dbReference>
<feature type="active site" description="Charge relay system" evidence="6">
    <location>
        <position position="260"/>
    </location>
</feature>
<reference evidence="10 11" key="1">
    <citation type="submission" date="2020-01" db="EMBL/GenBank/DDBJ databases">
        <authorList>
            <person name="Deng T."/>
        </authorList>
    </citation>
    <scope>NUCLEOTIDE SEQUENCE [LARGE SCALE GENOMIC DNA]</scope>
    <source>
        <strain evidence="10 11">5221</strain>
    </source>
</reference>
<keyword evidence="2 10" id="KW-0121">Carboxypeptidase</keyword>
<dbReference type="InterPro" id="IPR027461">
    <property type="entry name" value="Carboxypeptidase_A_C_sf"/>
</dbReference>
<evidence type="ECO:0000313" key="10">
    <source>
        <dbReference type="EMBL" id="MYM18753.1"/>
    </source>
</evidence>
<dbReference type="InterPro" id="IPR027478">
    <property type="entry name" value="LdcA_N"/>
</dbReference>
<feature type="domain" description="LD-carboxypeptidase N-terminal" evidence="8">
    <location>
        <begin position="20"/>
        <end position="144"/>
    </location>
</feature>
<comment type="caution">
    <text evidence="10">The sequence shown here is derived from an EMBL/GenBank/DDBJ whole genome shotgun (WGS) entry which is preliminary data.</text>
</comment>
<dbReference type="GO" id="GO:0004180">
    <property type="term" value="F:carboxypeptidase activity"/>
    <property type="evidence" value="ECO:0007669"/>
    <property type="project" value="UniProtKB-KW"/>
</dbReference>
<dbReference type="InterPro" id="IPR040449">
    <property type="entry name" value="Peptidase_S66_N"/>
</dbReference>
<protein>
    <submittedName>
        <fullName evidence="10">LD-carboxypeptidase</fullName>
    </submittedName>
</protein>
<dbReference type="Pfam" id="PF17676">
    <property type="entry name" value="Peptidase_S66C"/>
    <property type="match status" value="1"/>
</dbReference>
<evidence type="ECO:0000259" key="9">
    <source>
        <dbReference type="Pfam" id="PF17676"/>
    </source>
</evidence>
<evidence type="ECO:0000256" key="5">
    <source>
        <dbReference type="ARBA" id="ARBA00022825"/>
    </source>
</evidence>
<dbReference type="RefSeq" id="WP_160952190.1">
    <property type="nucleotide sequence ID" value="NZ_WWEQ01000004.1"/>
</dbReference>
<evidence type="ECO:0000256" key="6">
    <source>
        <dbReference type="PIRSR" id="PIRSR028757-1"/>
    </source>
</evidence>
<keyword evidence="3" id="KW-0645">Protease</keyword>
<dbReference type="PIRSF" id="PIRSF028757">
    <property type="entry name" value="LD-carboxypeptidase"/>
    <property type="match status" value="1"/>
</dbReference>
<accession>A0A6N9H499</accession>
<dbReference type="AlphaFoldDB" id="A0A6N9H499"/>
<evidence type="ECO:0000313" key="11">
    <source>
        <dbReference type="Proteomes" id="UP000469215"/>
    </source>
</evidence>
<dbReference type="Gene3D" id="3.50.30.60">
    <property type="entry name" value="LD-carboxypeptidase A C-terminal domain-like"/>
    <property type="match status" value="1"/>
</dbReference>
<feature type="active site" description="Nucleophile" evidence="6">
    <location>
        <position position="126"/>
    </location>
</feature>
<evidence type="ECO:0000256" key="2">
    <source>
        <dbReference type="ARBA" id="ARBA00022645"/>
    </source>
</evidence>
<feature type="compositionally biased region" description="Low complexity" evidence="7">
    <location>
        <begin position="194"/>
        <end position="207"/>
    </location>
</feature>
<dbReference type="GO" id="GO:0006508">
    <property type="term" value="P:proteolysis"/>
    <property type="evidence" value="ECO:0007669"/>
    <property type="project" value="UniProtKB-KW"/>
</dbReference>
<gene>
    <name evidence="10" type="ORF">GSY69_01855</name>
</gene>
<keyword evidence="5" id="KW-0720">Serine protease</keyword>